<dbReference type="InParanoid" id="Q6FLF5"/>
<protein>
    <recommendedName>
        <fullName evidence="6">RRM domain-containing protein</fullName>
    </recommendedName>
</protein>
<dbReference type="Gene3D" id="3.30.70.330">
    <property type="match status" value="1"/>
</dbReference>
<proteinExistence type="predicted"/>
<dbReference type="SMART" id="SM00360">
    <property type="entry name" value="RRM"/>
    <property type="match status" value="1"/>
</dbReference>
<evidence type="ECO:0000256" key="4">
    <source>
        <dbReference type="PROSITE-ProRule" id="PRU00176"/>
    </source>
</evidence>
<dbReference type="GO" id="GO:0005730">
    <property type="term" value="C:nucleolus"/>
    <property type="evidence" value="ECO:0007669"/>
    <property type="project" value="UniProtKB-SubCell"/>
</dbReference>
<dbReference type="Pfam" id="PF00076">
    <property type="entry name" value="RRM_1"/>
    <property type="match status" value="1"/>
</dbReference>
<evidence type="ECO:0000256" key="3">
    <source>
        <dbReference type="ARBA" id="ARBA00023242"/>
    </source>
</evidence>
<evidence type="ECO:0000256" key="2">
    <source>
        <dbReference type="ARBA" id="ARBA00022884"/>
    </source>
</evidence>
<keyword evidence="2 4" id="KW-0694">RNA-binding</keyword>
<keyword evidence="9" id="KW-1185">Reference proteome</keyword>
<dbReference type="Proteomes" id="UP000002428">
    <property type="component" value="Chromosome L"/>
</dbReference>
<feature type="domain" description="RRM" evidence="6">
    <location>
        <begin position="125"/>
        <end position="203"/>
    </location>
</feature>
<reference evidence="8 9" key="1">
    <citation type="journal article" date="2004" name="Nature">
        <title>Genome evolution in yeasts.</title>
        <authorList>
            <consortium name="Genolevures"/>
            <person name="Dujon B."/>
            <person name="Sherman D."/>
            <person name="Fischer G."/>
            <person name="Durrens P."/>
            <person name="Casaregola S."/>
            <person name="Lafontaine I."/>
            <person name="de Montigny J."/>
            <person name="Marck C."/>
            <person name="Neuveglise C."/>
            <person name="Talla E."/>
            <person name="Goffard N."/>
            <person name="Frangeul L."/>
            <person name="Aigle M."/>
            <person name="Anthouard V."/>
            <person name="Babour A."/>
            <person name="Barbe V."/>
            <person name="Barnay S."/>
            <person name="Blanchin S."/>
            <person name="Beckerich J.M."/>
            <person name="Beyne E."/>
            <person name="Bleykasten C."/>
            <person name="Boisrame A."/>
            <person name="Boyer J."/>
            <person name="Cattolico L."/>
            <person name="Confanioleri F."/>
            <person name="de Daruvar A."/>
            <person name="Despons L."/>
            <person name="Fabre E."/>
            <person name="Fairhead C."/>
            <person name="Ferry-Dumazet H."/>
            <person name="Groppi A."/>
            <person name="Hantraye F."/>
            <person name="Hennequin C."/>
            <person name="Jauniaux N."/>
            <person name="Joyet P."/>
            <person name="Kachouri R."/>
            <person name="Kerrest A."/>
            <person name="Koszul R."/>
            <person name="Lemaire M."/>
            <person name="Lesur I."/>
            <person name="Ma L."/>
            <person name="Muller H."/>
            <person name="Nicaud J.M."/>
            <person name="Nikolski M."/>
            <person name="Oztas S."/>
            <person name="Ozier-Kalogeropoulos O."/>
            <person name="Pellenz S."/>
            <person name="Potier S."/>
            <person name="Richard G.F."/>
            <person name="Straub M.L."/>
            <person name="Suleau A."/>
            <person name="Swennene D."/>
            <person name="Tekaia F."/>
            <person name="Wesolowski-Louvel M."/>
            <person name="Westhof E."/>
            <person name="Wirth B."/>
            <person name="Zeniou-Meyer M."/>
            <person name="Zivanovic I."/>
            <person name="Bolotin-Fukuhara M."/>
            <person name="Thierry A."/>
            <person name="Bouchier C."/>
            <person name="Caudron B."/>
            <person name="Scarpelli C."/>
            <person name="Gaillardin C."/>
            <person name="Weissenbach J."/>
            <person name="Wincker P."/>
            <person name="Souciet J.L."/>
        </authorList>
    </citation>
    <scope>NUCLEOTIDE SEQUENCE [LARGE SCALE GENOMIC DNA]</scope>
    <source>
        <strain evidence="9">ATCC 2001 / BCRC 20586 / JCM 3761 / NBRC 0622 / NRRL Y-65 / CBS 138</strain>
    </source>
</reference>
<dbReference type="FunCoup" id="Q6FLF5">
    <property type="interactions" value="935"/>
</dbReference>
<accession>Q6FLF5</accession>
<dbReference type="KEGG" id="cgr:2890544"/>
<evidence type="ECO:0000256" key="5">
    <source>
        <dbReference type="SAM" id="MobiDB-lite"/>
    </source>
</evidence>
<evidence type="ECO:0000313" key="9">
    <source>
        <dbReference type="Proteomes" id="UP000002428"/>
    </source>
</evidence>
<evidence type="ECO:0000313" key="8">
    <source>
        <dbReference type="EMBL" id="CAG61909.1"/>
    </source>
</evidence>
<gene>
    <name evidence="7 8" type="ordered locus">CAGL0L03806g</name>
</gene>
<keyword evidence="3" id="KW-0539">Nucleus</keyword>
<dbReference type="GO" id="GO:0019843">
    <property type="term" value="F:rRNA binding"/>
    <property type="evidence" value="ECO:0007669"/>
    <property type="project" value="EnsemblFungi"/>
</dbReference>
<evidence type="ECO:0000313" key="7">
    <source>
        <dbReference type="CGD" id="CAL0135596"/>
    </source>
</evidence>
<dbReference type="AlphaFoldDB" id="Q6FLF5"/>
<dbReference type="GO" id="GO:0043023">
    <property type="term" value="F:ribosomal large subunit binding"/>
    <property type="evidence" value="ECO:0007669"/>
    <property type="project" value="EnsemblFungi"/>
</dbReference>
<feature type="region of interest" description="Disordered" evidence="5">
    <location>
        <begin position="62"/>
        <end position="117"/>
    </location>
</feature>
<dbReference type="GO" id="GO:0030687">
    <property type="term" value="C:preribosome, large subunit precursor"/>
    <property type="evidence" value="ECO:0007669"/>
    <property type="project" value="EnsemblFungi"/>
</dbReference>
<dbReference type="SUPFAM" id="SSF54928">
    <property type="entry name" value="RNA-binding domain, RBD"/>
    <property type="match status" value="1"/>
</dbReference>
<dbReference type="InterPro" id="IPR012677">
    <property type="entry name" value="Nucleotide-bd_a/b_plait_sf"/>
</dbReference>
<comment type="subcellular location">
    <subcellularLocation>
        <location evidence="1">Nucleus</location>
        <location evidence="1">Nucleolus</location>
    </subcellularLocation>
</comment>
<feature type="compositionally biased region" description="Low complexity" evidence="5">
    <location>
        <begin position="65"/>
        <end position="74"/>
    </location>
</feature>
<dbReference type="EMBL" id="CR380958">
    <property type="protein sequence ID" value="CAG61909.1"/>
    <property type="molecule type" value="Genomic_DNA"/>
</dbReference>
<dbReference type="STRING" id="284593.Q6FLF5"/>
<dbReference type="InterPro" id="IPR035979">
    <property type="entry name" value="RBD_domain_sf"/>
</dbReference>
<evidence type="ECO:0000256" key="1">
    <source>
        <dbReference type="ARBA" id="ARBA00004604"/>
    </source>
</evidence>
<name>Q6FLF5_CANGA</name>
<dbReference type="HOGENOM" id="CLU_025741_2_0_1"/>
<organism evidence="8 9">
    <name type="scientific">Candida glabrata (strain ATCC 2001 / BCRC 20586 / JCM 3761 / NBRC 0622 / NRRL Y-65 / CBS 138)</name>
    <name type="common">Yeast</name>
    <name type="synonym">Nakaseomyces glabratus</name>
    <dbReference type="NCBI Taxonomy" id="284593"/>
    <lineage>
        <taxon>Eukaryota</taxon>
        <taxon>Fungi</taxon>
        <taxon>Dikarya</taxon>
        <taxon>Ascomycota</taxon>
        <taxon>Saccharomycotina</taxon>
        <taxon>Saccharomycetes</taxon>
        <taxon>Saccharomycetales</taxon>
        <taxon>Saccharomycetaceae</taxon>
        <taxon>Nakaseomyces</taxon>
    </lineage>
</organism>
<sequence length="255" mass="29300">MGLSAMLCIGIYILWRIVIVCRYHPISGFRKGLEYQREITMAKSTDKKKVVAKEAEVQEDAIRLESGSDLSSESGESELEVSESESEDEIEGMETEQSGHHIKKLDTSKKQKATKKDDKDSDISGIIYVGRLPKGFHERELSKYFSQFGDLKEVRLARNKKTGNSRHYGFVQFVNTDDSRVAYDTMNNYLLMGHLLQVRLLPKGSKIEKLYKYKQRAFMSPPKAKKSAKELKKLAEEKHKERMEKLSKAGIDYQY</sequence>
<dbReference type="VEuPathDB" id="FungiDB:CAGL0L03806g"/>
<dbReference type="InterPro" id="IPR000504">
    <property type="entry name" value="RRM_dom"/>
</dbReference>
<evidence type="ECO:0000259" key="6">
    <source>
        <dbReference type="PROSITE" id="PS50102"/>
    </source>
</evidence>
<feature type="compositionally biased region" description="Basic and acidic residues" evidence="5">
    <location>
        <begin position="104"/>
        <end position="117"/>
    </location>
</feature>
<feature type="compositionally biased region" description="Acidic residues" evidence="5">
    <location>
        <begin position="75"/>
        <end position="94"/>
    </location>
</feature>
<dbReference type="eggNOG" id="KOG4208">
    <property type="taxonomic scope" value="Eukaryota"/>
</dbReference>
<dbReference type="PROSITE" id="PS50102">
    <property type="entry name" value="RRM"/>
    <property type="match status" value="1"/>
</dbReference>
<dbReference type="GO" id="GO:0000463">
    <property type="term" value="P:maturation of LSU-rRNA from tricistronic rRNA transcript (SSU-rRNA, 5.8S rRNA, LSU-rRNA)"/>
    <property type="evidence" value="ECO:0007669"/>
    <property type="project" value="EnsemblFungi"/>
</dbReference>
<dbReference type="CGD" id="CAL0135596">
    <property type="gene designation" value="CAGL0L03806g"/>
</dbReference>
<dbReference type="OMA" id="HGFHEKE"/>
<dbReference type="PANTHER" id="PTHR46754">
    <property type="entry name" value="MKI67 FHA DOMAIN-INTERACTING NUCLEOLAR PHOSPHOPROTEIN"/>
    <property type="match status" value="1"/>
</dbReference>